<keyword evidence="1" id="KW-0472">Membrane</keyword>
<dbReference type="Pfam" id="PF06123">
    <property type="entry name" value="CreD"/>
    <property type="match status" value="1"/>
</dbReference>
<dbReference type="GO" id="GO:0005886">
    <property type="term" value="C:plasma membrane"/>
    <property type="evidence" value="ECO:0007669"/>
    <property type="project" value="TreeGrafter"/>
</dbReference>
<proteinExistence type="predicted"/>
<dbReference type="RefSeq" id="WP_103435245.1">
    <property type="nucleotide sequence ID" value="NZ_MIND01000018.1"/>
</dbReference>
<reference evidence="2 3" key="1">
    <citation type="submission" date="2016-08" db="EMBL/GenBank/DDBJ databases">
        <authorList>
            <person name="Seilhamer J.J."/>
        </authorList>
    </citation>
    <scope>NUCLEOTIDE SEQUENCE [LARGE SCALE GENOMIC DNA]</scope>
    <source>
        <strain evidence="2 3">KT-27</strain>
    </source>
</reference>
<dbReference type="NCBIfam" id="NF008712">
    <property type="entry name" value="PRK11715.1-1"/>
    <property type="match status" value="1"/>
</dbReference>
<dbReference type="EMBL" id="MIND01000018">
    <property type="protein sequence ID" value="POF86678.1"/>
    <property type="molecule type" value="Genomic_DNA"/>
</dbReference>
<feature type="transmembrane region" description="Helical" evidence="1">
    <location>
        <begin position="410"/>
        <end position="430"/>
    </location>
</feature>
<reference evidence="2 3" key="2">
    <citation type="submission" date="2018-03" db="EMBL/GenBank/DDBJ databases">
        <title>Draft genome of Pseudomonas putida strain KT-27.</title>
        <authorList>
            <person name="Yoshizawa S."/>
            <person name="Khan N.H."/>
            <person name="Nishimura M."/>
            <person name="Chiura H.X."/>
            <person name="Ogura Y."/>
            <person name="Hayashi T."/>
            <person name="Kogure K."/>
        </authorList>
    </citation>
    <scope>NUCLEOTIDE SEQUENCE [LARGE SCALE GENOMIC DNA]</scope>
    <source>
        <strain evidence="2 3">KT-27</strain>
    </source>
</reference>
<gene>
    <name evidence="2" type="ORF">BGP80_01445</name>
</gene>
<keyword evidence="1" id="KW-1133">Transmembrane helix</keyword>
<evidence type="ECO:0000313" key="3">
    <source>
        <dbReference type="Proteomes" id="UP000237194"/>
    </source>
</evidence>
<feature type="transmembrane region" description="Helical" evidence="1">
    <location>
        <begin position="12"/>
        <end position="30"/>
    </location>
</feature>
<keyword evidence="1" id="KW-0812">Transmembrane</keyword>
<dbReference type="PIRSF" id="PIRSF004548">
    <property type="entry name" value="CreD"/>
    <property type="match status" value="1"/>
</dbReference>
<accession>A0A2S3W7P5</accession>
<feature type="transmembrane region" description="Helical" evidence="1">
    <location>
        <begin position="384"/>
        <end position="404"/>
    </location>
</feature>
<comment type="caution">
    <text evidence="2">The sequence shown here is derived from an EMBL/GenBank/DDBJ whole genome shotgun (WGS) entry which is preliminary data.</text>
</comment>
<name>A0A2S3W7P5_PSEPU</name>
<dbReference type="PANTHER" id="PTHR30092">
    <property type="entry name" value="INNER MEMBRANE PROTEIN CRED"/>
    <property type="match status" value="1"/>
</dbReference>
<feature type="transmembrane region" description="Helical" evidence="1">
    <location>
        <begin position="358"/>
        <end position="377"/>
    </location>
</feature>
<organism evidence="2 3">
    <name type="scientific">Pseudomonas putida</name>
    <name type="common">Arthrobacter siderocapsulatus</name>
    <dbReference type="NCBI Taxonomy" id="303"/>
    <lineage>
        <taxon>Bacteria</taxon>
        <taxon>Pseudomonadati</taxon>
        <taxon>Pseudomonadota</taxon>
        <taxon>Gammaproteobacteria</taxon>
        <taxon>Pseudomonadales</taxon>
        <taxon>Pseudomonadaceae</taxon>
        <taxon>Pseudomonas</taxon>
    </lineage>
</organism>
<feature type="transmembrane region" description="Helical" evidence="1">
    <location>
        <begin position="332"/>
        <end position="352"/>
    </location>
</feature>
<dbReference type="InterPro" id="IPR010364">
    <property type="entry name" value="Uncharacterised_IM_CreD"/>
</dbReference>
<sequence>MNKTLSFKLGMIALLMLLLLIPLLMIGGLIEDRQNLRDNVLADIAQSSSFDQLISGPLLVVPYRKYERRWIDKDGQSVQETVTVNGQLYFLPETFDADINIDTELRARGIYQARLFHAKSQIAGRFKLPQRWGIDKDYEDYRFDKPFLVVGISDIRGIESNLELQLDDQRLPFAAGTGLDWMRGGVHVPLPQFDGQQAREFTYGFELALQGTGQLYVLPIGRSSSVDMQANWPHPSFVGSYLPSRREISGEGFKARWQTSFFATNLEDALRQCATVADCSEYKQRTFGVSFVDPVDQYLKSERAIKYALLFIALTFAGFFLFEVLKNLSVHPVQYVLVGVALAFFYLLLLSLSEHLGFGAAYGLSASACVLLIGFYLSHVLQSVWRGLGFAGGLAVLYAMLFALLSAEDYALLMGSLLCFGLLGVFMVLTRHLDWSRVGRSA</sequence>
<evidence type="ECO:0000256" key="1">
    <source>
        <dbReference type="SAM" id="Phobius"/>
    </source>
</evidence>
<feature type="transmembrane region" description="Helical" evidence="1">
    <location>
        <begin position="307"/>
        <end position="325"/>
    </location>
</feature>
<dbReference type="Proteomes" id="UP000237194">
    <property type="component" value="Unassembled WGS sequence"/>
</dbReference>
<dbReference type="PANTHER" id="PTHR30092:SF0">
    <property type="entry name" value="INNER MEMBRANE PROTEIN CRED"/>
    <property type="match status" value="1"/>
</dbReference>
<dbReference type="AlphaFoldDB" id="A0A2S3W7P5"/>
<evidence type="ECO:0000313" key="2">
    <source>
        <dbReference type="EMBL" id="POF86678.1"/>
    </source>
</evidence>
<protein>
    <submittedName>
        <fullName evidence="2">Cell envelope integrity protein CreD</fullName>
    </submittedName>
</protein>